<evidence type="ECO:0000313" key="2">
    <source>
        <dbReference type="EMBL" id="KAK4315255.1"/>
    </source>
</evidence>
<dbReference type="AlphaFoldDB" id="A0AAE1PUT2"/>
<feature type="region of interest" description="Disordered" evidence="1">
    <location>
        <begin position="1"/>
        <end position="105"/>
    </location>
</feature>
<sequence>MVVTGDRDIQGPIRMIQPQLQPQPQPIASILVRQSRSSPPQLQPQPSTPQEHSLSEQPLVRSDVREAKSDVREAKSDVREAKSDVREARDGYLVSSDPRYSPDPLVPSSDPRLCHNHSHKISDVDAQLISHKSSSRIHSRILCSEMATPAFPPITTNIPEGPTTLTNG</sequence>
<dbReference type="Proteomes" id="UP001292094">
    <property type="component" value="Unassembled WGS sequence"/>
</dbReference>
<evidence type="ECO:0000256" key="1">
    <source>
        <dbReference type="SAM" id="MobiDB-lite"/>
    </source>
</evidence>
<protein>
    <submittedName>
        <fullName evidence="2">Uncharacterized protein</fullName>
    </submittedName>
</protein>
<organism evidence="2 3">
    <name type="scientific">Petrolisthes manimaculis</name>
    <dbReference type="NCBI Taxonomy" id="1843537"/>
    <lineage>
        <taxon>Eukaryota</taxon>
        <taxon>Metazoa</taxon>
        <taxon>Ecdysozoa</taxon>
        <taxon>Arthropoda</taxon>
        <taxon>Crustacea</taxon>
        <taxon>Multicrustacea</taxon>
        <taxon>Malacostraca</taxon>
        <taxon>Eumalacostraca</taxon>
        <taxon>Eucarida</taxon>
        <taxon>Decapoda</taxon>
        <taxon>Pleocyemata</taxon>
        <taxon>Anomura</taxon>
        <taxon>Galatheoidea</taxon>
        <taxon>Porcellanidae</taxon>
        <taxon>Petrolisthes</taxon>
    </lineage>
</organism>
<feature type="compositionally biased region" description="Basic and acidic residues" evidence="1">
    <location>
        <begin position="62"/>
        <end position="90"/>
    </location>
</feature>
<evidence type="ECO:0000313" key="3">
    <source>
        <dbReference type="Proteomes" id="UP001292094"/>
    </source>
</evidence>
<comment type="caution">
    <text evidence="2">The sequence shown here is derived from an EMBL/GenBank/DDBJ whole genome shotgun (WGS) entry which is preliminary data.</text>
</comment>
<name>A0AAE1PUT2_9EUCA</name>
<dbReference type="EMBL" id="JAWZYT010001125">
    <property type="protein sequence ID" value="KAK4315255.1"/>
    <property type="molecule type" value="Genomic_DNA"/>
</dbReference>
<gene>
    <name evidence="2" type="ORF">Pmani_013526</name>
</gene>
<reference evidence="2" key="1">
    <citation type="submission" date="2023-11" db="EMBL/GenBank/DDBJ databases">
        <title>Genome assemblies of two species of porcelain crab, Petrolisthes cinctipes and Petrolisthes manimaculis (Anomura: Porcellanidae).</title>
        <authorList>
            <person name="Angst P."/>
        </authorList>
    </citation>
    <scope>NUCLEOTIDE SEQUENCE</scope>
    <source>
        <strain evidence="2">PB745_02</strain>
        <tissue evidence="2">Gill</tissue>
    </source>
</reference>
<proteinExistence type="predicted"/>
<keyword evidence="3" id="KW-1185">Reference proteome</keyword>
<accession>A0AAE1PUT2</accession>